<protein>
    <submittedName>
        <fullName evidence="2">Uncharacterized protein</fullName>
    </submittedName>
</protein>
<gene>
    <name evidence="2" type="ORF">UFOVP228_23</name>
    <name evidence="1" type="ORF">UFOVP47_79</name>
</gene>
<reference evidence="2" key="1">
    <citation type="submission" date="2020-05" db="EMBL/GenBank/DDBJ databases">
        <authorList>
            <person name="Chiriac C."/>
            <person name="Salcher M."/>
            <person name="Ghai R."/>
            <person name="Kavagutti S V."/>
        </authorList>
    </citation>
    <scope>NUCLEOTIDE SEQUENCE</scope>
</reference>
<dbReference type="EMBL" id="LR797820">
    <property type="protein sequence ID" value="CAB4241138.1"/>
    <property type="molecule type" value="Genomic_DNA"/>
</dbReference>
<organism evidence="2">
    <name type="scientific">uncultured Caudovirales phage</name>
    <dbReference type="NCBI Taxonomy" id="2100421"/>
    <lineage>
        <taxon>Viruses</taxon>
        <taxon>Duplodnaviria</taxon>
        <taxon>Heunggongvirae</taxon>
        <taxon>Uroviricota</taxon>
        <taxon>Caudoviricetes</taxon>
        <taxon>Peduoviridae</taxon>
        <taxon>Maltschvirus</taxon>
        <taxon>Maltschvirus maltsch</taxon>
    </lineage>
</organism>
<name>A0A6J7WV18_9CAUD</name>
<evidence type="ECO:0000313" key="1">
    <source>
        <dbReference type="EMBL" id="CAB4241138.1"/>
    </source>
</evidence>
<evidence type="ECO:0000313" key="2">
    <source>
        <dbReference type="EMBL" id="CAB5219083.1"/>
    </source>
</evidence>
<dbReference type="EMBL" id="LR798273">
    <property type="protein sequence ID" value="CAB5219083.1"/>
    <property type="molecule type" value="Genomic_DNA"/>
</dbReference>
<proteinExistence type="predicted"/>
<sequence>MNIATERGFQDALKWTRHQLGMLNDGGVWVVPRSMTAIRVISRRKLEAEMIGMKREPEIVGMMRALGWQVREAQAV</sequence>
<accession>A0A6J7WV18</accession>